<dbReference type="Proteomes" id="UP000031036">
    <property type="component" value="Unassembled WGS sequence"/>
</dbReference>
<dbReference type="InterPro" id="IPR036047">
    <property type="entry name" value="F-box-like_dom_sf"/>
</dbReference>
<dbReference type="STRING" id="6265.A0A0B2VB06"/>
<dbReference type="PANTHER" id="PTHR12245:SF7">
    <property type="entry name" value="F-BOX_SPRY DOMAIN-CONTAINING PROTEIN 1"/>
    <property type="match status" value="1"/>
</dbReference>
<dbReference type="InterPro" id="IPR009000">
    <property type="entry name" value="Transl_B-barrel_sf"/>
</dbReference>
<dbReference type="UniPathway" id="UPA00143"/>
<dbReference type="InterPro" id="IPR003877">
    <property type="entry name" value="SPRY_dom"/>
</dbReference>
<dbReference type="SMART" id="SM00256">
    <property type="entry name" value="FBOX"/>
    <property type="match status" value="1"/>
</dbReference>
<evidence type="ECO:0000256" key="3">
    <source>
        <dbReference type="ARBA" id="ARBA00007328"/>
    </source>
</evidence>
<name>A0A0B2VB06_TOXCA</name>
<feature type="domain" description="B30.2/SPRY" evidence="11">
    <location>
        <begin position="428"/>
        <end position="620"/>
    </location>
</feature>
<keyword evidence="6" id="KW-0689">Ribosomal protein</keyword>
<dbReference type="CDD" id="cd12907">
    <property type="entry name" value="SPRY_Fbox"/>
    <property type="match status" value="1"/>
</dbReference>
<dbReference type="InterPro" id="IPR000597">
    <property type="entry name" value="Ribosomal_uL3"/>
</dbReference>
<protein>
    <recommendedName>
        <fullName evidence="4">F-box/SPRY domain-containing protein 1</fullName>
    </recommendedName>
</protein>
<dbReference type="GO" id="GO:0045202">
    <property type="term" value="C:synapse"/>
    <property type="evidence" value="ECO:0007669"/>
    <property type="project" value="UniProtKB-SubCell"/>
</dbReference>
<dbReference type="OrthoDB" id="2398163at2759"/>
<comment type="pathway">
    <text evidence="1">Protein modification; protein ubiquitination.</text>
</comment>
<dbReference type="SUPFAM" id="SSF50447">
    <property type="entry name" value="Translation proteins"/>
    <property type="match status" value="1"/>
</dbReference>
<dbReference type="GO" id="GO:1990904">
    <property type="term" value="C:ribonucleoprotein complex"/>
    <property type="evidence" value="ECO:0007669"/>
    <property type="project" value="UniProtKB-KW"/>
</dbReference>
<dbReference type="InterPro" id="IPR043136">
    <property type="entry name" value="B30.2/SPRY_sf"/>
</dbReference>
<dbReference type="SUPFAM" id="SSF49899">
    <property type="entry name" value="Concanavalin A-like lectins/glucanases"/>
    <property type="match status" value="1"/>
</dbReference>
<evidence type="ECO:0000256" key="2">
    <source>
        <dbReference type="ARBA" id="ARBA00006540"/>
    </source>
</evidence>
<gene>
    <name evidence="12" type="ORF">Tcan_13697</name>
</gene>
<dbReference type="CDD" id="cd09917">
    <property type="entry name" value="F-box_SF"/>
    <property type="match status" value="1"/>
</dbReference>
<dbReference type="SUPFAM" id="SSF81383">
    <property type="entry name" value="F-box domain"/>
    <property type="match status" value="1"/>
</dbReference>
<evidence type="ECO:0000259" key="11">
    <source>
        <dbReference type="PROSITE" id="PS50188"/>
    </source>
</evidence>
<comment type="caution">
    <text evidence="12">The sequence shown here is derived from an EMBL/GenBank/DDBJ whole genome shotgun (WGS) entry which is preliminary data.</text>
</comment>
<evidence type="ECO:0000256" key="7">
    <source>
        <dbReference type="ARBA" id="ARBA00023018"/>
    </source>
</evidence>
<dbReference type="Pfam" id="PF00297">
    <property type="entry name" value="Ribosomal_L3"/>
    <property type="match status" value="1"/>
</dbReference>
<evidence type="ECO:0000256" key="9">
    <source>
        <dbReference type="ARBA" id="ARBA00034103"/>
    </source>
</evidence>
<dbReference type="InterPro" id="IPR050672">
    <property type="entry name" value="FBXO45-Fsn/SPSB_families"/>
</dbReference>
<dbReference type="AlphaFoldDB" id="A0A0B2VB06"/>
<dbReference type="GO" id="GO:0043161">
    <property type="term" value="P:proteasome-mediated ubiquitin-dependent protein catabolic process"/>
    <property type="evidence" value="ECO:0007669"/>
    <property type="project" value="TreeGrafter"/>
</dbReference>
<dbReference type="GO" id="GO:0005840">
    <property type="term" value="C:ribosome"/>
    <property type="evidence" value="ECO:0007669"/>
    <property type="project" value="UniProtKB-KW"/>
</dbReference>
<evidence type="ECO:0000313" key="13">
    <source>
        <dbReference type="Proteomes" id="UP000031036"/>
    </source>
</evidence>
<feature type="domain" description="F-box" evidence="10">
    <location>
        <begin position="369"/>
        <end position="417"/>
    </location>
</feature>
<evidence type="ECO:0000256" key="5">
    <source>
        <dbReference type="ARBA" id="ARBA00022786"/>
    </source>
</evidence>
<dbReference type="OMA" id="RVCKHWW"/>
<dbReference type="InterPro" id="IPR001810">
    <property type="entry name" value="F-box_dom"/>
</dbReference>
<evidence type="ECO:0000256" key="4">
    <source>
        <dbReference type="ARBA" id="ARBA00016614"/>
    </source>
</evidence>
<dbReference type="EMBL" id="JPKZ01002066">
    <property type="protein sequence ID" value="KHN78688.1"/>
    <property type="molecule type" value="Genomic_DNA"/>
</dbReference>
<dbReference type="Gene3D" id="2.40.30.10">
    <property type="entry name" value="Translation factors"/>
    <property type="match status" value="2"/>
</dbReference>
<dbReference type="PANTHER" id="PTHR12245">
    <property type="entry name" value="SPRY DOMAIN CONTAINING SOCS BOX PROTEIN"/>
    <property type="match status" value="1"/>
</dbReference>
<keyword evidence="8" id="KW-0687">Ribonucleoprotein</keyword>
<evidence type="ECO:0000256" key="6">
    <source>
        <dbReference type="ARBA" id="ARBA00022980"/>
    </source>
</evidence>
<dbReference type="GO" id="GO:0006412">
    <property type="term" value="P:translation"/>
    <property type="evidence" value="ECO:0007669"/>
    <property type="project" value="InterPro"/>
</dbReference>
<dbReference type="InterPro" id="IPR035784">
    <property type="entry name" value="SPRY_FBXO45"/>
</dbReference>
<reference evidence="12 13" key="1">
    <citation type="submission" date="2014-11" db="EMBL/GenBank/DDBJ databases">
        <title>Genetic blueprint of the zoonotic pathogen Toxocara canis.</title>
        <authorList>
            <person name="Zhu X.-Q."/>
            <person name="Korhonen P.K."/>
            <person name="Cai H."/>
            <person name="Young N.D."/>
            <person name="Nejsum P."/>
            <person name="von Samson-Himmelstjerna G."/>
            <person name="Boag P.R."/>
            <person name="Tan P."/>
            <person name="Li Q."/>
            <person name="Min J."/>
            <person name="Yang Y."/>
            <person name="Wang X."/>
            <person name="Fang X."/>
            <person name="Hall R.S."/>
            <person name="Hofmann A."/>
            <person name="Sternberg P.W."/>
            <person name="Jex A.R."/>
            <person name="Gasser R.B."/>
        </authorList>
    </citation>
    <scope>NUCLEOTIDE SEQUENCE [LARGE SCALE GENOMIC DNA]</scope>
    <source>
        <strain evidence="12">PN_DK_2014</strain>
    </source>
</reference>
<evidence type="ECO:0000313" key="12">
    <source>
        <dbReference type="EMBL" id="KHN78688.1"/>
    </source>
</evidence>
<dbReference type="Gene3D" id="1.20.1280.50">
    <property type="match status" value="1"/>
</dbReference>
<dbReference type="InterPro" id="IPR001870">
    <property type="entry name" value="B30.2/SPRY"/>
</dbReference>
<comment type="similarity">
    <text evidence="2">Belongs to the universal ribosomal protein uL3 family.</text>
</comment>
<dbReference type="FunFam" id="2.40.30.10:FF:000169">
    <property type="entry name" value="50S ribosomal protein L3"/>
    <property type="match status" value="1"/>
</dbReference>
<keyword evidence="7" id="KW-0770">Synapse</keyword>
<dbReference type="Pfam" id="PF12937">
    <property type="entry name" value="F-box-like"/>
    <property type="match status" value="1"/>
</dbReference>
<dbReference type="PROSITE" id="PS50181">
    <property type="entry name" value="FBOX"/>
    <property type="match status" value="1"/>
</dbReference>
<evidence type="ECO:0000256" key="8">
    <source>
        <dbReference type="ARBA" id="ARBA00023274"/>
    </source>
</evidence>
<comment type="subcellular location">
    <subcellularLocation>
        <location evidence="9">Synapse</location>
    </subcellularLocation>
</comment>
<accession>A0A0B2VB06</accession>
<dbReference type="Pfam" id="PF00622">
    <property type="entry name" value="SPRY"/>
    <property type="match status" value="1"/>
</dbReference>
<dbReference type="GO" id="GO:0003735">
    <property type="term" value="F:structural constituent of ribosome"/>
    <property type="evidence" value="ECO:0007669"/>
    <property type="project" value="InterPro"/>
</dbReference>
<dbReference type="Gene3D" id="2.60.120.920">
    <property type="match status" value="1"/>
</dbReference>
<proteinExistence type="inferred from homology"/>
<sequence>MLRVLGVLMKKASCEDTVFVGSVCGTTTSWQFVQTRGKRRTLTPPPWIPKKEERVFEQLDRETRELLQQVLEQEKSGYRPSWRQSEESPLREGLSRNVKTEGVEWNENSKRVGLLARKIGMLPQWLNDGTRVLCTMLEFPDNCVVSAIDPETWYRKSLVGKSKAFGIRGPMWKVTVGAVNADPSKFTRVYRNVFECQERYPFRTTKSHRRIGSIGSTGDARVWPGKRMPGHMGYEWVTTSGLEVLRINPTKQVMYIKGCVPGEIGEILLVKDCLQPLKRVKNPPFPTYYPTPPEASASKEDVTETEALRSPNAPVIAPDGEIFASNLFRFTSPSIVFTEEHETKAVERAEQQGPLSGERPFLASRLPRAISAARLPHGVLLSIFEYLTLRDLAACMRVCRHWWAVLEYQDSIVWERLAHRIVPEEAMNDPCLLSETPSYKEKIRAYFFAWNPNDSSKNNYLRPNGFTVHRNPVAQSTDGIRGKIGVSNGIHAWEFIWEGPLGTVACIGVGSKHAALHCQGYVALLGSDDQSWGWNLVDNQLMHNNAQISPYPRVNNPPKYQMGERIRMVMDCDRHTLYFERGTEFLGVAFNNLPPLKLFPAMCGVYGNTEVSMVSIVKIVSCWRFVHSFACLRFYPLPVVMNCA</sequence>
<dbReference type="GO" id="GO:0019005">
    <property type="term" value="C:SCF ubiquitin ligase complex"/>
    <property type="evidence" value="ECO:0007669"/>
    <property type="project" value="TreeGrafter"/>
</dbReference>
<dbReference type="GO" id="GO:0060386">
    <property type="term" value="P:synapse assembly involved in innervation"/>
    <property type="evidence" value="ECO:0007669"/>
    <property type="project" value="TreeGrafter"/>
</dbReference>
<dbReference type="InterPro" id="IPR013320">
    <property type="entry name" value="ConA-like_dom_sf"/>
</dbReference>
<evidence type="ECO:0000256" key="1">
    <source>
        <dbReference type="ARBA" id="ARBA00004906"/>
    </source>
</evidence>
<keyword evidence="5" id="KW-0833">Ubl conjugation pathway</keyword>
<comment type="similarity">
    <text evidence="3">Belongs to the FBXO45/Fsn family.</text>
</comment>
<dbReference type="PROSITE" id="PS50188">
    <property type="entry name" value="B302_SPRY"/>
    <property type="match status" value="1"/>
</dbReference>
<dbReference type="GO" id="GO:0016567">
    <property type="term" value="P:protein ubiquitination"/>
    <property type="evidence" value="ECO:0007669"/>
    <property type="project" value="UniProtKB-UniPathway"/>
</dbReference>
<dbReference type="SMART" id="SM00449">
    <property type="entry name" value="SPRY"/>
    <property type="match status" value="1"/>
</dbReference>
<organism evidence="12 13">
    <name type="scientific">Toxocara canis</name>
    <name type="common">Canine roundworm</name>
    <dbReference type="NCBI Taxonomy" id="6265"/>
    <lineage>
        <taxon>Eukaryota</taxon>
        <taxon>Metazoa</taxon>
        <taxon>Ecdysozoa</taxon>
        <taxon>Nematoda</taxon>
        <taxon>Chromadorea</taxon>
        <taxon>Rhabditida</taxon>
        <taxon>Spirurina</taxon>
        <taxon>Ascaridomorpha</taxon>
        <taxon>Ascaridoidea</taxon>
        <taxon>Toxocaridae</taxon>
        <taxon>Toxocara</taxon>
    </lineage>
</organism>
<keyword evidence="13" id="KW-1185">Reference proteome</keyword>
<evidence type="ECO:0000259" key="10">
    <source>
        <dbReference type="PROSITE" id="PS50181"/>
    </source>
</evidence>